<dbReference type="OrthoDB" id="1731167at2759"/>
<dbReference type="EMBL" id="PJQY01003760">
    <property type="protein sequence ID" value="PQM34748.1"/>
    <property type="molecule type" value="Genomic_DNA"/>
</dbReference>
<evidence type="ECO:0000313" key="2">
    <source>
        <dbReference type="Proteomes" id="UP000250321"/>
    </source>
</evidence>
<evidence type="ECO:0000313" key="1">
    <source>
        <dbReference type="EMBL" id="PQM34748.1"/>
    </source>
</evidence>
<gene>
    <name evidence="1" type="ORF">Pyn_17277</name>
</gene>
<sequence length="81" mass="8970">MPMHLDQPINSRLVEEAGVGVEVKRTAEGSLQREEVAKVIRNVVVEKIGEGVRKKALEIRDNMKKKEDAEIDGCGEIDATL</sequence>
<dbReference type="AlphaFoldDB" id="A0A314UC86"/>
<dbReference type="Gene3D" id="3.40.50.2000">
    <property type="entry name" value="Glycogen Phosphorylase B"/>
    <property type="match status" value="1"/>
</dbReference>
<reference evidence="1 2" key="1">
    <citation type="submission" date="2018-02" db="EMBL/GenBank/DDBJ databases">
        <title>Draft genome of wild Prunus yedoensis var. nudiflora.</title>
        <authorList>
            <person name="Baek S."/>
            <person name="Kim J.-H."/>
            <person name="Choi K."/>
            <person name="Kim G.-B."/>
            <person name="Cho A."/>
            <person name="Jang H."/>
            <person name="Shin C.-H."/>
            <person name="Yu H.-J."/>
            <person name="Mun J.-H."/>
        </authorList>
    </citation>
    <scope>NUCLEOTIDE SEQUENCE [LARGE SCALE GENOMIC DNA]</scope>
    <source>
        <strain evidence="2">cv. Jeju island</strain>
        <tissue evidence="1">Leaf</tissue>
    </source>
</reference>
<organism evidence="1 2">
    <name type="scientific">Prunus yedoensis var. nudiflora</name>
    <dbReference type="NCBI Taxonomy" id="2094558"/>
    <lineage>
        <taxon>Eukaryota</taxon>
        <taxon>Viridiplantae</taxon>
        <taxon>Streptophyta</taxon>
        <taxon>Embryophyta</taxon>
        <taxon>Tracheophyta</taxon>
        <taxon>Spermatophyta</taxon>
        <taxon>Magnoliopsida</taxon>
        <taxon>eudicotyledons</taxon>
        <taxon>Gunneridae</taxon>
        <taxon>Pentapetalae</taxon>
        <taxon>rosids</taxon>
        <taxon>fabids</taxon>
        <taxon>Rosales</taxon>
        <taxon>Rosaceae</taxon>
        <taxon>Amygdaloideae</taxon>
        <taxon>Amygdaleae</taxon>
        <taxon>Prunus</taxon>
    </lineage>
</organism>
<dbReference type="PANTHER" id="PTHR48044:SF29">
    <property type="entry name" value="GLYCOSYLTRANSFERASE"/>
    <property type="match status" value="1"/>
</dbReference>
<dbReference type="Proteomes" id="UP000250321">
    <property type="component" value="Unassembled WGS sequence"/>
</dbReference>
<dbReference type="GO" id="GO:1901135">
    <property type="term" value="P:carbohydrate derivative metabolic process"/>
    <property type="evidence" value="ECO:0007669"/>
    <property type="project" value="UniProtKB-ARBA"/>
</dbReference>
<dbReference type="GO" id="GO:0008194">
    <property type="term" value="F:UDP-glycosyltransferase activity"/>
    <property type="evidence" value="ECO:0007669"/>
    <property type="project" value="UniProtKB-ARBA"/>
</dbReference>
<dbReference type="PANTHER" id="PTHR48044">
    <property type="entry name" value="GLYCOSYLTRANSFERASE"/>
    <property type="match status" value="1"/>
</dbReference>
<protein>
    <submittedName>
        <fullName evidence="1">Beta-D-glucosyl crocetin beta-1 6-glucosyltransferase</fullName>
    </submittedName>
</protein>
<keyword evidence="1" id="KW-0808">Transferase</keyword>
<accession>A0A314UC86</accession>
<keyword evidence="2" id="KW-1185">Reference proteome</keyword>
<dbReference type="SUPFAM" id="SSF53756">
    <property type="entry name" value="UDP-Glycosyltransferase/glycogen phosphorylase"/>
    <property type="match status" value="1"/>
</dbReference>
<proteinExistence type="predicted"/>
<comment type="caution">
    <text evidence="1">The sequence shown here is derived from an EMBL/GenBank/DDBJ whole genome shotgun (WGS) entry which is preliminary data.</text>
</comment>
<name>A0A314UC86_PRUYE</name>